<reference evidence="3 4" key="1">
    <citation type="submission" date="2024-07" db="EMBL/GenBank/DDBJ databases">
        <authorList>
            <person name="Ren Q."/>
        </authorList>
    </citation>
    <scope>NUCLEOTIDE SEQUENCE [LARGE SCALE GENOMIC DNA]</scope>
    <source>
        <strain evidence="3 4">REN37</strain>
    </source>
</reference>
<keyword evidence="1" id="KW-0472">Membrane</keyword>
<accession>A0ABV4AHP9</accession>
<feature type="transmembrane region" description="Helical" evidence="1">
    <location>
        <begin position="7"/>
        <end position="30"/>
    </location>
</feature>
<evidence type="ECO:0000313" key="4">
    <source>
        <dbReference type="Proteomes" id="UP001562065"/>
    </source>
</evidence>
<dbReference type="EMBL" id="JBGCUO010000001">
    <property type="protein sequence ID" value="MEY1662357.1"/>
    <property type="molecule type" value="Genomic_DNA"/>
</dbReference>
<proteinExistence type="predicted"/>
<evidence type="ECO:0000313" key="3">
    <source>
        <dbReference type="EMBL" id="MEY1662357.1"/>
    </source>
</evidence>
<feature type="transmembrane region" description="Helical" evidence="1">
    <location>
        <begin position="118"/>
        <end position="141"/>
    </location>
</feature>
<comment type="caution">
    <text evidence="3">The sequence shown here is derived from an EMBL/GenBank/DDBJ whole genome shotgun (WGS) entry which is preliminary data.</text>
</comment>
<feature type="transmembrane region" description="Helical" evidence="1">
    <location>
        <begin position="81"/>
        <end position="106"/>
    </location>
</feature>
<feature type="transmembrane region" description="Helical" evidence="1">
    <location>
        <begin position="42"/>
        <end position="60"/>
    </location>
</feature>
<dbReference type="Proteomes" id="UP001562065">
    <property type="component" value="Unassembled WGS sequence"/>
</dbReference>
<keyword evidence="1" id="KW-0812">Transmembrane</keyword>
<gene>
    <name evidence="3" type="ORF">AB5I84_09380</name>
</gene>
<protein>
    <submittedName>
        <fullName evidence="3">Tripartite tricarboxylate transporter TctB family protein</fullName>
    </submittedName>
</protein>
<name>A0ABV4AHP9_9GAMM</name>
<evidence type="ECO:0000256" key="1">
    <source>
        <dbReference type="SAM" id="Phobius"/>
    </source>
</evidence>
<dbReference type="InterPro" id="IPR009936">
    <property type="entry name" value="DUF1468"/>
</dbReference>
<feature type="domain" description="DUF1468" evidence="2">
    <location>
        <begin position="11"/>
        <end position="143"/>
    </location>
</feature>
<keyword evidence="1" id="KW-1133">Transmembrane helix</keyword>
<keyword evidence="4" id="KW-1185">Reference proteome</keyword>
<dbReference type="RefSeq" id="WP_369455593.1">
    <property type="nucleotide sequence ID" value="NZ_JBGCUO010000001.1"/>
</dbReference>
<organism evidence="3 4">
    <name type="scientific">Isoalcanivorax beigongshangi</name>
    <dbReference type="NCBI Taxonomy" id="3238810"/>
    <lineage>
        <taxon>Bacteria</taxon>
        <taxon>Pseudomonadati</taxon>
        <taxon>Pseudomonadota</taxon>
        <taxon>Gammaproteobacteria</taxon>
        <taxon>Oceanospirillales</taxon>
        <taxon>Alcanivoracaceae</taxon>
        <taxon>Isoalcanivorax</taxon>
    </lineage>
</organism>
<evidence type="ECO:0000259" key="2">
    <source>
        <dbReference type="Pfam" id="PF07331"/>
    </source>
</evidence>
<dbReference type="Pfam" id="PF07331">
    <property type="entry name" value="TctB"/>
    <property type="match status" value="1"/>
</dbReference>
<sequence>MVSRQKLPDLIAALSVVALGVAVVVIGRGYPVGTLSRMGSGYFPVILGGLLALVGVALIWEAIRAGESALQRIPLRPVLMIGLGVLSFGALVERAGLVPATVALVLLSSLAEPPLRPVSTLVIAAVMSALGVALFIHALALPLNAFGG</sequence>